<dbReference type="Proteomes" id="UP000267516">
    <property type="component" value="Segment"/>
</dbReference>
<accession>A0A2D3I5Z1</accession>
<dbReference type="EMBL" id="MF768985">
    <property type="protein sequence ID" value="ATU83792.1"/>
    <property type="molecule type" value="Genomic_DNA"/>
</dbReference>
<sequence length="83" mass="9476">MVLHNKEKSRSEKAKTRQAPPSYLDDAIEDFLCTSRREILCSSEAAYSFLDSLSFSSRTLLSLTRRLTSFFANLISFSKLSNF</sequence>
<reference evidence="2" key="1">
    <citation type="journal article" date="2018" name="Aquaculture">
        <title>Complete genome sequence of a white spot syndrome virus associated with a disease incursion in Australia.</title>
        <authorList>
            <person name="Oakey J."/>
            <person name="Smith C.S."/>
        </authorList>
    </citation>
    <scope>NUCLEOTIDE SEQUENCE [LARGE SCALE GENOMIC DNA]</scope>
    <source>
        <strain evidence="2">WSSV-AU</strain>
    </source>
</reference>
<evidence type="ECO:0000313" key="2">
    <source>
        <dbReference type="EMBL" id="ATU83792.1"/>
    </source>
</evidence>
<name>A0A2D3I5Z1_9VIRU</name>
<evidence type="ECO:0000256" key="1">
    <source>
        <dbReference type="SAM" id="MobiDB-lite"/>
    </source>
</evidence>
<proteinExistence type="predicted"/>
<organism evidence="2">
    <name type="scientific">White spot syndrome virus</name>
    <dbReference type="NCBI Taxonomy" id="342409"/>
    <lineage>
        <taxon>Viruses</taxon>
        <taxon>Viruses incertae sedis</taxon>
        <taxon>Naldaviricetes</taxon>
        <taxon>Nimaviridae</taxon>
        <taxon>Whispovirus</taxon>
    </lineage>
</organism>
<feature type="compositionally biased region" description="Basic and acidic residues" evidence="1">
    <location>
        <begin position="1"/>
        <end position="15"/>
    </location>
</feature>
<feature type="region of interest" description="Disordered" evidence="1">
    <location>
        <begin position="1"/>
        <end position="21"/>
    </location>
</feature>
<protein>
    <submittedName>
        <fullName evidence="2">ORF74</fullName>
    </submittedName>
</protein>